<organism evidence="2">
    <name type="scientific">Fagus sylvatica</name>
    <name type="common">Beechnut</name>
    <dbReference type="NCBI Taxonomy" id="28930"/>
    <lineage>
        <taxon>Eukaryota</taxon>
        <taxon>Viridiplantae</taxon>
        <taxon>Streptophyta</taxon>
        <taxon>Embryophyta</taxon>
        <taxon>Tracheophyta</taxon>
        <taxon>Spermatophyta</taxon>
        <taxon>Magnoliopsida</taxon>
        <taxon>eudicotyledons</taxon>
        <taxon>Gunneridae</taxon>
        <taxon>Pentapetalae</taxon>
        <taxon>rosids</taxon>
        <taxon>fabids</taxon>
        <taxon>Fagales</taxon>
        <taxon>Fagaceae</taxon>
        <taxon>Fagus</taxon>
    </lineage>
</organism>
<reference evidence="2" key="1">
    <citation type="submission" date="2018-02" db="EMBL/GenBank/DDBJ databases">
        <authorList>
            <person name="Cohen D.B."/>
            <person name="Kent A.D."/>
        </authorList>
    </citation>
    <scope>NUCLEOTIDE SEQUENCE</scope>
</reference>
<feature type="compositionally biased region" description="Basic and acidic residues" evidence="1">
    <location>
        <begin position="253"/>
        <end position="272"/>
    </location>
</feature>
<feature type="compositionally biased region" description="Polar residues" evidence="1">
    <location>
        <begin position="273"/>
        <end position="284"/>
    </location>
</feature>
<evidence type="ECO:0000256" key="1">
    <source>
        <dbReference type="SAM" id="MobiDB-lite"/>
    </source>
</evidence>
<proteinExistence type="predicted"/>
<evidence type="ECO:0000313" key="2">
    <source>
        <dbReference type="EMBL" id="SPC72519.1"/>
    </source>
</evidence>
<feature type="region of interest" description="Disordered" evidence="1">
    <location>
        <begin position="245"/>
        <end position="284"/>
    </location>
</feature>
<dbReference type="EMBL" id="OIVN01000010">
    <property type="protein sequence ID" value="SPC72519.1"/>
    <property type="molecule type" value="Genomic_DNA"/>
</dbReference>
<protein>
    <submittedName>
        <fullName evidence="2">Uncharacterized protein</fullName>
    </submittedName>
</protein>
<name>A0A2N9ED88_FAGSY</name>
<sequence>MIRAFFWCQGKVFSFPEMACQRHSLPLVGGFLCMVLSMHVSCVLAPMNPSLSLPADLMTVIHGHLSLGTDSPPPNHTPQDIMQVLPAADMQPFFCQLDSDLMGPTDWLSSAVLGPILKEERDRARKLTREIQGFGSFSHRSSSAESVLRESPSFTTFGRSNSQFNSQENQENRFLNSNKELCIEVQKSQRSYQDVIMPESGNKIENETALDSLCNTQVLEKAETQTSFKENMAPKKEELHIWNSTGESNALLDSKKDEPRIEMSMEEDHPFNETENQTTASLLL</sequence>
<accession>A0A2N9ED88</accession>
<dbReference type="AlphaFoldDB" id="A0A2N9ED88"/>
<gene>
    <name evidence="2" type="ORF">FSB_LOCUS401</name>
</gene>